<evidence type="ECO:0000256" key="9">
    <source>
        <dbReference type="SAM" id="SignalP"/>
    </source>
</evidence>
<dbReference type="PANTHER" id="PTHR35293">
    <property type="entry name" value="EGG CELL-SECRETED PROTEIN 1.5"/>
    <property type="match status" value="1"/>
</dbReference>
<evidence type="ECO:0000313" key="11">
    <source>
        <dbReference type="EMBL" id="CAK9161235.1"/>
    </source>
</evidence>
<evidence type="ECO:0000256" key="8">
    <source>
        <dbReference type="ARBA" id="ARBA00034484"/>
    </source>
</evidence>
<dbReference type="GO" id="GO:0080155">
    <property type="term" value="P:regulation of double fertilization forming a zygote and endosperm"/>
    <property type="evidence" value="ECO:0007669"/>
    <property type="project" value="UniProtKB-ARBA"/>
</dbReference>
<evidence type="ECO:0000256" key="3">
    <source>
        <dbReference type="ARBA" id="ARBA00022525"/>
    </source>
</evidence>
<gene>
    <name evidence="11" type="ORF">ILEXP_LOCUS30028</name>
</gene>
<dbReference type="GO" id="GO:2000008">
    <property type="term" value="P:regulation of protein localization to cell surface"/>
    <property type="evidence" value="ECO:0007669"/>
    <property type="project" value="UniProtKB-ARBA"/>
</dbReference>
<evidence type="ECO:0000256" key="5">
    <source>
        <dbReference type="ARBA" id="ARBA00023279"/>
    </source>
</evidence>
<evidence type="ECO:0000313" key="12">
    <source>
        <dbReference type="Proteomes" id="UP001642360"/>
    </source>
</evidence>
<feature type="signal peptide" evidence="9">
    <location>
        <begin position="1"/>
        <end position="22"/>
    </location>
</feature>
<feature type="domain" description="Prolamin-like" evidence="10">
    <location>
        <begin position="46"/>
        <end position="110"/>
    </location>
</feature>
<comment type="subcellular location">
    <subcellularLocation>
        <location evidence="1">Cytoplasmic vesicle</location>
    </subcellularLocation>
    <subcellularLocation>
        <location evidence="2">Secreted</location>
    </subcellularLocation>
</comment>
<accession>A0ABC8SZI0</accession>
<keyword evidence="6" id="KW-0968">Cytoplasmic vesicle</keyword>
<dbReference type="Pfam" id="PF05617">
    <property type="entry name" value="Prolamin_like"/>
    <property type="match status" value="1"/>
</dbReference>
<dbReference type="Proteomes" id="UP001642360">
    <property type="component" value="Unassembled WGS sequence"/>
</dbReference>
<evidence type="ECO:0000256" key="7">
    <source>
        <dbReference type="ARBA" id="ARBA00034457"/>
    </source>
</evidence>
<keyword evidence="4 9" id="KW-0732">Signal</keyword>
<keyword evidence="12" id="KW-1185">Reference proteome</keyword>
<dbReference type="InterPro" id="IPR044711">
    <property type="entry name" value="EC11-15"/>
</dbReference>
<dbReference type="AlphaFoldDB" id="A0ABC8SZI0"/>
<proteinExistence type="inferred from homology"/>
<dbReference type="EMBL" id="CAUOFW020003647">
    <property type="protein sequence ID" value="CAK9161235.1"/>
    <property type="molecule type" value="Genomic_DNA"/>
</dbReference>
<keyword evidence="3" id="KW-0964">Secreted</keyword>
<comment type="similarity">
    <text evidence="8">Belongs to the plant egg cell-secreted peptide family.</text>
</comment>
<comment type="function">
    <text evidence="7">Involved in the regulation of gamete interactions during the double fertilization and to prevent multiple-pollen tube attraction; mediates the redistribution of the gamete fusogen HAP2/GCS1 to the cell surface after secretion upon sperm arrival.</text>
</comment>
<dbReference type="GO" id="GO:0009567">
    <property type="term" value="P:double fertilization forming a zygote and endosperm"/>
    <property type="evidence" value="ECO:0007669"/>
    <property type="project" value="UniProtKB-ARBA"/>
</dbReference>
<dbReference type="GO" id="GO:0005576">
    <property type="term" value="C:extracellular region"/>
    <property type="evidence" value="ECO:0007669"/>
    <property type="project" value="UniProtKB-SubCell"/>
</dbReference>
<evidence type="ECO:0000256" key="6">
    <source>
        <dbReference type="ARBA" id="ARBA00023329"/>
    </source>
</evidence>
<name>A0ABC8SZI0_9AQUA</name>
<evidence type="ECO:0000256" key="1">
    <source>
        <dbReference type="ARBA" id="ARBA00004541"/>
    </source>
</evidence>
<dbReference type="PANTHER" id="PTHR35293:SF10">
    <property type="entry name" value="EGG CELL-SECRETED PROTEIN 1.2-RELATED"/>
    <property type="match status" value="1"/>
</dbReference>
<sequence length="131" mass="14115">MALKWAFLLLTITCFIANSTSARELLPGQQGFDLKARPEANGNLVECLSALKEIKSCSDEIVIFFTNGTTDIGPPCCQAVKMITHQCWPAMLTALGFTQDECYILRGYCDAASGPAPSLSLQLPAKKNGKA</sequence>
<keyword evidence="5" id="KW-0278">Fertilization</keyword>
<protein>
    <recommendedName>
        <fullName evidence="10">Prolamin-like domain-containing protein</fullName>
    </recommendedName>
</protein>
<evidence type="ECO:0000256" key="4">
    <source>
        <dbReference type="ARBA" id="ARBA00022729"/>
    </source>
</evidence>
<reference evidence="11 12" key="1">
    <citation type="submission" date="2024-02" db="EMBL/GenBank/DDBJ databases">
        <authorList>
            <person name="Vignale AGUSTIN F."/>
            <person name="Sosa J E."/>
            <person name="Modenutti C."/>
        </authorList>
    </citation>
    <scope>NUCLEOTIDE SEQUENCE [LARGE SCALE GENOMIC DNA]</scope>
</reference>
<evidence type="ECO:0000259" key="10">
    <source>
        <dbReference type="Pfam" id="PF05617"/>
    </source>
</evidence>
<feature type="chain" id="PRO_5044895954" description="Prolamin-like domain-containing protein" evidence="9">
    <location>
        <begin position="23"/>
        <end position="131"/>
    </location>
</feature>
<dbReference type="InterPro" id="IPR008502">
    <property type="entry name" value="Prolamin-like"/>
</dbReference>
<dbReference type="GO" id="GO:0031410">
    <property type="term" value="C:cytoplasmic vesicle"/>
    <property type="evidence" value="ECO:0007669"/>
    <property type="project" value="UniProtKB-SubCell"/>
</dbReference>
<organism evidence="11 12">
    <name type="scientific">Ilex paraguariensis</name>
    <name type="common">yerba mate</name>
    <dbReference type="NCBI Taxonomy" id="185542"/>
    <lineage>
        <taxon>Eukaryota</taxon>
        <taxon>Viridiplantae</taxon>
        <taxon>Streptophyta</taxon>
        <taxon>Embryophyta</taxon>
        <taxon>Tracheophyta</taxon>
        <taxon>Spermatophyta</taxon>
        <taxon>Magnoliopsida</taxon>
        <taxon>eudicotyledons</taxon>
        <taxon>Gunneridae</taxon>
        <taxon>Pentapetalae</taxon>
        <taxon>asterids</taxon>
        <taxon>campanulids</taxon>
        <taxon>Aquifoliales</taxon>
        <taxon>Aquifoliaceae</taxon>
        <taxon>Ilex</taxon>
    </lineage>
</organism>
<evidence type="ECO:0000256" key="2">
    <source>
        <dbReference type="ARBA" id="ARBA00004613"/>
    </source>
</evidence>
<comment type="caution">
    <text evidence="11">The sequence shown here is derived from an EMBL/GenBank/DDBJ whole genome shotgun (WGS) entry which is preliminary data.</text>
</comment>